<dbReference type="eggNOG" id="arCOG05844">
    <property type="taxonomic scope" value="Archaea"/>
</dbReference>
<dbReference type="KEGG" id="ton:TON_0127"/>
<accession>B6YSS5</accession>
<protein>
    <submittedName>
        <fullName evidence="1">Uncharacterized protein</fullName>
    </submittedName>
</protein>
<sequence length="433" mass="49185">MPVDVYREALRLASDIRDKYLRAVTYAKIGYYMHRAKNPGYKTAFKYAFTATASIENPVLMVKALMEIGTYLERTGSKTARKVFHQAYESIMAFPLPLRDDLLEELAIKLLELDMTDDALFYVTDIDDTVKRNDLLLKILRVYLKKGNMRKAKLIIEQIDDEPWHSIGAIEAIKEHLKREEFGSAIRILSELKSEYWLGEAMKEVAVYLKTSDVPKATYEKFVEIALSMSSETGFDVLKSLLVGLGNQGELEFVARILERLSLSARLSILRGIVETSLDRAEILSHLIDSLEGSEFEEITGFILDQLLSKPVDEKYEPLIKKIGNRTNDDALLVKVTTYLAKLGKFDDSLSFAQRVRGHYLRSLAFGSIAVAKLKVGDIDGAIDAALEVKDSKWGSWLLSEILTKILELQTEGRLEENIEEKAIHQKIIWEKH</sequence>
<dbReference type="PATRIC" id="fig|523850.10.peg.127"/>
<name>B6YSS5_THEON</name>
<dbReference type="OrthoDB" id="100801at2157"/>
<reference evidence="1 2" key="1">
    <citation type="journal article" date="2008" name="J. Bacteriol.">
        <title>The complete genome sequence of Thermococcus onnurineus NA1 reveals a mixed heterotrophic and carboxydotrophic metabolism.</title>
        <authorList>
            <person name="Lee H.S."/>
            <person name="Kang S.G."/>
            <person name="Bae S.S."/>
            <person name="Lim J.K."/>
            <person name="Cho Y."/>
            <person name="Kim Y.J."/>
            <person name="Jeon J.H."/>
            <person name="Cha S.S."/>
            <person name="Kwon K.K."/>
            <person name="Kim H.T."/>
            <person name="Park C.J."/>
            <person name="Lee H.W."/>
            <person name="Kim S.I."/>
            <person name="Chun J."/>
            <person name="Colwell R.R."/>
            <person name="Kim S.J."/>
            <person name="Lee J.H."/>
        </authorList>
    </citation>
    <scope>NUCLEOTIDE SEQUENCE [LARGE SCALE GENOMIC DNA]</scope>
    <source>
        <strain evidence="1 2">NA1</strain>
    </source>
</reference>
<dbReference type="STRING" id="523850.TON_0127"/>
<evidence type="ECO:0000313" key="1">
    <source>
        <dbReference type="EMBL" id="ACJ15612.1"/>
    </source>
</evidence>
<organism evidence="1 2">
    <name type="scientific">Thermococcus onnurineus (strain NA1)</name>
    <dbReference type="NCBI Taxonomy" id="523850"/>
    <lineage>
        <taxon>Archaea</taxon>
        <taxon>Methanobacteriati</taxon>
        <taxon>Methanobacteriota</taxon>
        <taxon>Thermococci</taxon>
        <taxon>Thermococcales</taxon>
        <taxon>Thermococcaceae</taxon>
        <taxon>Thermococcus</taxon>
    </lineage>
</organism>
<evidence type="ECO:0000313" key="2">
    <source>
        <dbReference type="Proteomes" id="UP000002727"/>
    </source>
</evidence>
<dbReference type="InterPro" id="IPR011990">
    <property type="entry name" value="TPR-like_helical_dom_sf"/>
</dbReference>
<dbReference type="Gene3D" id="1.25.40.10">
    <property type="entry name" value="Tetratricopeptide repeat domain"/>
    <property type="match status" value="2"/>
</dbReference>
<gene>
    <name evidence="1" type="ordered locus">TON_0127</name>
</gene>
<dbReference type="HOGENOM" id="CLU_051622_0_0_2"/>
<dbReference type="EMBL" id="CP000855">
    <property type="protein sequence ID" value="ACJ15612.1"/>
    <property type="molecule type" value="Genomic_DNA"/>
</dbReference>
<keyword evidence="2" id="KW-1185">Reference proteome</keyword>
<dbReference type="GeneID" id="7017779"/>
<dbReference type="Proteomes" id="UP000002727">
    <property type="component" value="Chromosome"/>
</dbReference>
<dbReference type="RefSeq" id="WP_012571085.1">
    <property type="nucleotide sequence ID" value="NC_011529.1"/>
</dbReference>
<dbReference type="AlphaFoldDB" id="B6YSS5"/>
<proteinExistence type="predicted"/>